<dbReference type="Pfam" id="PF04810">
    <property type="entry name" value="zf-Sec23_Sec24"/>
    <property type="match status" value="1"/>
</dbReference>
<feature type="region of interest" description="Disordered" evidence="7">
    <location>
        <begin position="1"/>
        <end position="445"/>
    </location>
</feature>
<proteinExistence type="inferred from homology"/>
<dbReference type="Gene3D" id="2.60.40.1670">
    <property type="entry name" value="beta-sandwich domain of Sec23/24"/>
    <property type="match status" value="1"/>
</dbReference>
<dbReference type="Gene3D" id="3.40.20.10">
    <property type="entry name" value="Severin"/>
    <property type="match status" value="1"/>
</dbReference>
<dbReference type="SUPFAM" id="SSF82919">
    <property type="entry name" value="Zn-finger domain of Sec23/24"/>
    <property type="match status" value="1"/>
</dbReference>
<evidence type="ECO:0000256" key="1">
    <source>
        <dbReference type="ARBA" id="ARBA00004299"/>
    </source>
</evidence>
<gene>
    <name evidence="14 15 16" type="primary">LOC117646715</name>
</gene>
<dbReference type="InterPro" id="IPR050550">
    <property type="entry name" value="SEC23_SEC24_subfamily"/>
</dbReference>
<dbReference type="Pfam" id="PF08033">
    <property type="entry name" value="Sec23_BS"/>
    <property type="match status" value="1"/>
</dbReference>
<dbReference type="AlphaFoldDB" id="A0A6P8Z188"/>
<dbReference type="SUPFAM" id="SSF53300">
    <property type="entry name" value="vWA-like"/>
    <property type="match status" value="1"/>
</dbReference>
<dbReference type="RefSeq" id="XP_034243739.1">
    <property type="nucleotide sequence ID" value="XM_034387848.1"/>
</dbReference>
<dbReference type="InterPro" id="IPR036175">
    <property type="entry name" value="Sec23/24_helical_dom_sf"/>
</dbReference>
<dbReference type="Pfam" id="PF04815">
    <property type="entry name" value="Sec23_helical"/>
    <property type="match status" value="1"/>
</dbReference>
<dbReference type="RefSeq" id="XP_034243738.1">
    <property type="nucleotide sequence ID" value="XM_034387847.1"/>
</dbReference>
<feature type="compositionally biased region" description="Polar residues" evidence="7">
    <location>
        <begin position="320"/>
        <end position="336"/>
    </location>
</feature>
<feature type="compositionally biased region" description="Pro residues" evidence="7">
    <location>
        <begin position="376"/>
        <end position="389"/>
    </location>
</feature>
<dbReference type="FunFam" id="3.40.50.410:FF:000020">
    <property type="entry name" value="protein transport protein Sec24D isoform X1"/>
    <property type="match status" value="1"/>
</dbReference>
<dbReference type="Pfam" id="PF04811">
    <property type="entry name" value="Sec23_trunk"/>
    <property type="match status" value="1"/>
</dbReference>
<evidence type="ECO:0000259" key="10">
    <source>
        <dbReference type="Pfam" id="PF04811"/>
    </source>
</evidence>
<evidence type="ECO:0000256" key="7">
    <source>
        <dbReference type="SAM" id="MobiDB-lite"/>
    </source>
</evidence>
<evidence type="ECO:0000313" key="14">
    <source>
        <dbReference type="RefSeq" id="XP_034243738.1"/>
    </source>
</evidence>
<feature type="domain" description="Zinc finger Sec23/Sec24-type" evidence="9">
    <location>
        <begin position="542"/>
        <end position="580"/>
    </location>
</feature>
<evidence type="ECO:0000256" key="6">
    <source>
        <dbReference type="ARBA" id="ARBA00023329"/>
    </source>
</evidence>
<feature type="domain" description="Sec23/Sec24 trunk" evidence="10">
    <location>
        <begin position="619"/>
        <end position="865"/>
    </location>
</feature>
<evidence type="ECO:0000259" key="9">
    <source>
        <dbReference type="Pfam" id="PF04810"/>
    </source>
</evidence>
<name>A0A6P8Z188_THRPL</name>
<dbReference type="CTD" id="33409"/>
<dbReference type="OrthoDB" id="49016at2759"/>
<feature type="compositionally biased region" description="Pro residues" evidence="7">
    <location>
        <begin position="175"/>
        <end position="192"/>
    </location>
</feature>
<dbReference type="GeneID" id="117646715"/>
<sequence>MNPAYHPPQPYGAPPGAGYGQIPAGQPGQPAASQGYGPPPQRNFGGPPPPGSAPMPGQTHPPMMQSPGAPNQGGFPPANGPSPAMSQGSPMQGAPMPGPPMPGPPMQGPPSQGPPMQGPHMSGMNRPASGQPGGMPAGPAPTGPPAGPPAGMPTSGPPSGSPLGPPRGPAAGQPMGPPGGPPMGPPGGPMAGPPGASSGFTPGPPAAPMGLPGRPNPSSMPGSQQFSGPPQGVNPTQLADQMSGMNIGSLPPRQAGPPMSQGPVPNMGSPIPPQSGDLKNGPRTMPAASFPPALNGGPGNPDGPGGPPMQQDMQSAWMPNLQSPTHSRPPMQQGSPYMNGIPGQPQPGMNRGHLPPAGNPANGPHMMHPGYQGGAPPMPGPGQYPPQPGMGPGYPQQPGMPPTHMNKGYPPAPGGMQSPTQYGPAQGGLFPAQQQPKQQKRLDPAHMPSQIQVMEEDEKNNGGIFGTCQKGRAPPLVTTNFVVQDQGYCSPRFVRASMYNVPTTVDIMKQTKIPLALVISPMAETTPQEVPPPVVDLGEVGPVRCVRCKAYMCPFMQFIDGGRRFHCLFCKATTEVPPDYFQHLDHTGMRVDRFERPELMLGAYEFVATKEYCRNNTFPKPPALIFCIDVSYNNIKSGMVHLLCSQIKDLLKVLPVDTGINAQRTNMRVGFITYNNTVHFYNIKSCLAQPQMMVVGDVQEMFMPLLDGFLCDPEESASVIDALMEQIPAMFGETRETETVLAPAIQAGMEALKAADCAGKLLVFHSSLPIAEAPGKLKNRDDRKLLGTDKEKTVLTPQNNVYNNLGQECVAAGCSVDLFIFNNSYIDVATIGQVARLTGGEVYKYTYFQADMDGERLIADLRRNISRPIAFDSIMRVRTSTGVRATDFYGHFYMSNTTDMELASVDCDKGVAVEIKHDDKLTEDDSVYIQVALLYTSCGGQRRLRVLNLGLKTCSQMGDVFRTCDLDTIVNFFSKLACYRLLEHPPKQVKDGLVNVCAQILACYRKNVASPSSVGQLILPETMKLLPLYLNCLLKNDALSGGSDMTIDDRSFVMQAVMTLDVPSSVVYFYPRLIPLVNVSPESTEIPFPIRCSIENMEDTGIYLLENGIHLFLWIGLAASPEWLQAVFGVTSANQIDVDRPFLPELDTPLSHRVRQIIGEIRRKRRRCMRITLVRQRDKMEMVMKHFLAEDRGVDGSPSYVDFLCQLHKEIRSLLE</sequence>
<reference evidence="14 15" key="1">
    <citation type="submission" date="2025-04" db="UniProtKB">
        <authorList>
            <consortium name="RefSeq"/>
        </authorList>
    </citation>
    <scope>IDENTIFICATION</scope>
    <source>
        <tissue evidence="14 15">Total insect</tissue>
    </source>
</reference>
<feature type="compositionally biased region" description="Pro residues" evidence="7">
    <location>
        <begin position="138"/>
        <end position="168"/>
    </location>
</feature>
<feature type="compositionally biased region" description="Pro residues" evidence="7">
    <location>
        <begin position="37"/>
        <end position="53"/>
    </location>
</feature>
<dbReference type="InterPro" id="IPR041742">
    <property type="entry name" value="Sec24-like_trunk_dom"/>
</dbReference>
<comment type="subcellular location">
    <subcellularLocation>
        <location evidence="1">Cytoplasmic vesicle</location>
        <location evidence="1">COPII-coated vesicle membrane</location>
        <topology evidence="1">Peripheral membrane protein</topology>
        <orientation evidence="1">Cytoplasmic side</orientation>
    </subcellularLocation>
    <subcellularLocation>
        <location evidence="2">Endoplasmic reticulum membrane</location>
        <topology evidence="2">Peripheral membrane protein</topology>
        <orientation evidence="2">Cytoplasmic side</orientation>
    </subcellularLocation>
</comment>
<dbReference type="GO" id="GO:0030127">
    <property type="term" value="C:COPII vesicle coat"/>
    <property type="evidence" value="ECO:0007669"/>
    <property type="project" value="InterPro"/>
</dbReference>
<feature type="compositionally biased region" description="Low complexity" evidence="7">
    <location>
        <begin position="14"/>
        <end position="36"/>
    </location>
</feature>
<dbReference type="InterPro" id="IPR006895">
    <property type="entry name" value="Znf_Sec23_Sec24"/>
</dbReference>
<evidence type="ECO:0000259" key="8">
    <source>
        <dbReference type="Pfam" id="PF00626"/>
    </source>
</evidence>
<dbReference type="GO" id="GO:0090110">
    <property type="term" value="P:COPII-coated vesicle cargo loading"/>
    <property type="evidence" value="ECO:0007669"/>
    <property type="project" value="TreeGrafter"/>
</dbReference>
<evidence type="ECO:0000256" key="3">
    <source>
        <dbReference type="ARBA" id="ARBA00008334"/>
    </source>
</evidence>
<dbReference type="Gene3D" id="1.20.120.730">
    <property type="entry name" value="Sec23/Sec24 helical domain"/>
    <property type="match status" value="1"/>
</dbReference>
<accession>A0A6P8Z188</accession>
<evidence type="ECO:0000256" key="5">
    <source>
        <dbReference type="ARBA" id="ARBA00022927"/>
    </source>
</evidence>
<feature type="domain" description="Sec23/Sec24 helical" evidence="11">
    <location>
        <begin position="965"/>
        <end position="1066"/>
    </location>
</feature>
<dbReference type="Proteomes" id="UP000515158">
    <property type="component" value="Unplaced"/>
</dbReference>
<protein>
    <submittedName>
        <fullName evidence="14 15">Protein transport protein Sec24C</fullName>
    </submittedName>
</protein>
<dbReference type="PANTHER" id="PTHR13803">
    <property type="entry name" value="SEC24-RELATED PROTEIN"/>
    <property type="match status" value="1"/>
</dbReference>
<feature type="domain" description="Gelsolin-like" evidence="8">
    <location>
        <begin position="1087"/>
        <end position="1157"/>
    </location>
</feature>
<dbReference type="InterPro" id="IPR036180">
    <property type="entry name" value="Gelsolin-like_dom_sf"/>
</dbReference>
<dbReference type="InterPro" id="IPR036465">
    <property type="entry name" value="vWFA_dom_sf"/>
</dbReference>
<dbReference type="InterPro" id="IPR036174">
    <property type="entry name" value="Znf_Sec23_Sec24_sf"/>
</dbReference>
<dbReference type="InterPro" id="IPR007123">
    <property type="entry name" value="Gelsolin-like_dom"/>
</dbReference>
<dbReference type="Gene3D" id="3.40.50.410">
    <property type="entry name" value="von Willebrand factor, type A domain"/>
    <property type="match status" value="1"/>
</dbReference>
<dbReference type="InterPro" id="IPR029006">
    <property type="entry name" value="ADF-H/Gelsolin-like_dom_sf"/>
</dbReference>
<dbReference type="GO" id="GO:0005789">
    <property type="term" value="C:endoplasmic reticulum membrane"/>
    <property type="evidence" value="ECO:0007669"/>
    <property type="project" value="UniProtKB-SubCell"/>
</dbReference>
<evidence type="ECO:0000256" key="2">
    <source>
        <dbReference type="ARBA" id="ARBA00004397"/>
    </source>
</evidence>
<dbReference type="SUPFAM" id="SSF82754">
    <property type="entry name" value="C-terminal, gelsolin-like domain of Sec23/24"/>
    <property type="match status" value="1"/>
</dbReference>
<evidence type="ECO:0000259" key="11">
    <source>
        <dbReference type="Pfam" id="PF04815"/>
    </source>
</evidence>
<keyword evidence="5" id="KW-0653">Protein transport</keyword>
<evidence type="ECO:0000313" key="15">
    <source>
        <dbReference type="RefSeq" id="XP_034243739.1"/>
    </source>
</evidence>
<dbReference type="PRINTS" id="PR01217">
    <property type="entry name" value="PRICHEXTENSN"/>
</dbReference>
<keyword evidence="13" id="KW-1185">Reference proteome</keyword>
<dbReference type="CDD" id="cd01479">
    <property type="entry name" value="Sec24-like"/>
    <property type="match status" value="1"/>
</dbReference>
<dbReference type="PANTHER" id="PTHR13803:SF4">
    <property type="entry name" value="SECRETORY 24CD, ISOFORM C"/>
    <property type="match status" value="1"/>
</dbReference>
<evidence type="ECO:0000256" key="4">
    <source>
        <dbReference type="ARBA" id="ARBA00022448"/>
    </source>
</evidence>
<dbReference type="SUPFAM" id="SSF81995">
    <property type="entry name" value="beta-sandwich domain of Sec23/24"/>
    <property type="match status" value="1"/>
</dbReference>
<feature type="compositionally biased region" description="Pro residues" evidence="7">
    <location>
        <begin position="96"/>
        <end position="117"/>
    </location>
</feature>
<dbReference type="Gene3D" id="2.30.30.380">
    <property type="entry name" value="Zn-finger domain of Sec23/24"/>
    <property type="match status" value="1"/>
</dbReference>
<dbReference type="InterPro" id="IPR006900">
    <property type="entry name" value="Sec23/24_helical_dom"/>
</dbReference>
<dbReference type="PROSITE" id="PS50890">
    <property type="entry name" value="PUA"/>
    <property type="match status" value="1"/>
</dbReference>
<dbReference type="SUPFAM" id="SSF81811">
    <property type="entry name" value="Helical domain of Sec23/24"/>
    <property type="match status" value="1"/>
</dbReference>
<dbReference type="KEGG" id="tpal:117646715"/>
<evidence type="ECO:0000313" key="13">
    <source>
        <dbReference type="Proteomes" id="UP000515158"/>
    </source>
</evidence>
<evidence type="ECO:0000259" key="12">
    <source>
        <dbReference type="Pfam" id="PF08033"/>
    </source>
</evidence>
<dbReference type="GO" id="GO:0008270">
    <property type="term" value="F:zinc ion binding"/>
    <property type="evidence" value="ECO:0007669"/>
    <property type="project" value="InterPro"/>
</dbReference>
<comment type="similarity">
    <text evidence="3">Belongs to the SEC23/SEC24 family. SEC24 subfamily.</text>
</comment>
<keyword evidence="6" id="KW-0968">Cytoplasmic vesicle</keyword>
<dbReference type="InterPro" id="IPR012990">
    <property type="entry name" value="Beta-sandwich_Sec23_24"/>
</dbReference>
<organism evidence="16">
    <name type="scientific">Thrips palmi</name>
    <name type="common">Melon thrips</name>
    <dbReference type="NCBI Taxonomy" id="161013"/>
    <lineage>
        <taxon>Eukaryota</taxon>
        <taxon>Metazoa</taxon>
        <taxon>Ecdysozoa</taxon>
        <taxon>Arthropoda</taxon>
        <taxon>Hexapoda</taxon>
        <taxon>Insecta</taxon>
        <taxon>Pterygota</taxon>
        <taxon>Neoptera</taxon>
        <taxon>Paraneoptera</taxon>
        <taxon>Thysanoptera</taxon>
        <taxon>Terebrantia</taxon>
        <taxon>Thripoidea</taxon>
        <taxon>Thripidae</taxon>
        <taxon>Thrips</taxon>
    </lineage>
</organism>
<dbReference type="GO" id="GO:0006886">
    <property type="term" value="P:intracellular protein transport"/>
    <property type="evidence" value="ECO:0007669"/>
    <property type="project" value="InterPro"/>
</dbReference>
<dbReference type="Pfam" id="PF00626">
    <property type="entry name" value="Gelsolin"/>
    <property type="match status" value="1"/>
</dbReference>
<dbReference type="InterPro" id="IPR006896">
    <property type="entry name" value="Sec23/24_trunk_dom"/>
</dbReference>
<dbReference type="GO" id="GO:0070971">
    <property type="term" value="C:endoplasmic reticulum exit site"/>
    <property type="evidence" value="ECO:0007669"/>
    <property type="project" value="TreeGrafter"/>
</dbReference>
<dbReference type="GO" id="GO:0000149">
    <property type="term" value="F:SNARE binding"/>
    <property type="evidence" value="ECO:0007669"/>
    <property type="project" value="TreeGrafter"/>
</dbReference>
<dbReference type="RefSeq" id="XP_034243740.1">
    <property type="nucleotide sequence ID" value="XM_034387849.1"/>
</dbReference>
<feature type="compositionally biased region" description="Polar residues" evidence="7">
    <location>
        <begin position="216"/>
        <end position="246"/>
    </location>
</feature>
<feature type="compositionally biased region" description="Pro residues" evidence="7">
    <location>
        <begin position="1"/>
        <end position="13"/>
    </location>
</feature>
<keyword evidence="4" id="KW-0813">Transport</keyword>
<evidence type="ECO:0000313" key="16">
    <source>
        <dbReference type="RefSeq" id="XP_034243740.1"/>
    </source>
</evidence>
<feature type="domain" description="Sec23/Sec24 beta-sandwich" evidence="12">
    <location>
        <begin position="870"/>
        <end position="953"/>
    </location>
</feature>